<dbReference type="HOGENOM" id="CLU_3017888_0_0_1"/>
<dbReference type="InParanoid" id="K3ZPT3"/>
<evidence type="ECO:0000313" key="3">
    <source>
        <dbReference type="Proteomes" id="UP000004995"/>
    </source>
</evidence>
<reference evidence="2" key="2">
    <citation type="submission" date="2018-08" db="UniProtKB">
        <authorList>
            <consortium name="EnsemblPlants"/>
        </authorList>
    </citation>
    <scope>IDENTIFICATION</scope>
    <source>
        <strain evidence="2">Yugu1</strain>
    </source>
</reference>
<accession>K3ZPT3</accession>
<feature type="region of interest" description="Disordered" evidence="1">
    <location>
        <begin position="1"/>
        <end position="56"/>
    </location>
</feature>
<protein>
    <submittedName>
        <fullName evidence="2">Uncharacterized protein</fullName>
    </submittedName>
</protein>
<organism evidence="2 3">
    <name type="scientific">Setaria italica</name>
    <name type="common">Foxtail millet</name>
    <name type="synonym">Panicum italicum</name>
    <dbReference type="NCBI Taxonomy" id="4555"/>
    <lineage>
        <taxon>Eukaryota</taxon>
        <taxon>Viridiplantae</taxon>
        <taxon>Streptophyta</taxon>
        <taxon>Embryophyta</taxon>
        <taxon>Tracheophyta</taxon>
        <taxon>Spermatophyta</taxon>
        <taxon>Magnoliopsida</taxon>
        <taxon>Liliopsida</taxon>
        <taxon>Poales</taxon>
        <taxon>Poaceae</taxon>
        <taxon>PACMAD clade</taxon>
        <taxon>Panicoideae</taxon>
        <taxon>Panicodae</taxon>
        <taxon>Paniceae</taxon>
        <taxon>Cenchrinae</taxon>
        <taxon>Setaria</taxon>
    </lineage>
</organism>
<dbReference type="AlphaFoldDB" id="K3ZPT3"/>
<evidence type="ECO:0000256" key="1">
    <source>
        <dbReference type="SAM" id="MobiDB-lite"/>
    </source>
</evidence>
<dbReference type="EnsemblPlants" id="KQK93661">
    <property type="protein sequence ID" value="KQK93661"/>
    <property type="gene ID" value="SETIT_028613mg"/>
</dbReference>
<reference evidence="3" key="1">
    <citation type="journal article" date="2012" name="Nat. Biotechnol.">
        <title>Reference genome sequence of the model plant Setaria.</title>
        <authorList>
            <person name="Bennetzen J.L."/>
            <person name="Schmutz J."/>
            <person name="Wang H."/>
            <person name="Percifield R."/>
            <person name="Hawkins J."/>
            <person name="Pontaroli A.C."/>
            <person name="Estep M."/>
            <person name="Feng L."/>
            <person name="Vaughn J.N."/>
            <person name="Grimwood J."/>
            <person name="Jenkins J."/>
            <person name="Barry K."/>
            <person name="Lindquist E."/>
            <person name="Hellsten U."/>
            <person name="Deshpande S."/>
            <person name="Wang X."/>
            <person name="Wu X."/>
            <person name="Mitros T."/>
            <person name="Triplett J."/>
            <person name="Yang X."/>
            <person name="Ye C.Y."/>
            <person name="Mauro-Herrera M."/>
            <person name="Wang L."/>
            <person name="Li P."/>
            <person name="Sharma M."/>
            <person name="Sharma R."/>
            <person name="Ronald P.C."/>
            <person name="Panaud O."/>
            <person name="Kellogg E.A."/>
            <person name="Brutnell T.P."/>
            <person name="Doust A.N."/>
            <person name="Tuskan G.A."/>
            <person name="Rokhsar D."/>
            <person name="Devos K.M."/>
        </authorList>
    </citation>
    <scope>NUCLEOTIDE SEQUENCE [LARGE SCALE GENOMIC DNA]</scope>
    <source>
        <strain evidence="3">cv. Yugu1</strain>
    </source>
</reference>
<dbReference type="EMBL" id="AGNK02004628">
    <property type="status" value="NOT_ANNOTATED_CDS"/>
    <property type="molecule type" value="Genomic_DNA"/>
</dbReference>
<keyword evidence="3" id="KW-1185">Reference proteome</keyword>
<evidence type="ECO:0000313" key="2">
    <source>
        <dbReference type="EnsemblPlants" id="KQK93661"/>
    </source>
</evidence>
<name>K3ZPT3_SETIT</name>
<dbReference type="Gramene" id="KQK93661">
    <property type="protein sequence ID" value="KQK93661"/>
    <property type="gene ID" value="SETIT_028613mg"/>
</dbReference>
<sequence length="56" mass="5890">MCSPIPHRAAHAAASSRRRGLAVEQAGGASRPPSGCRGPAQPVRPAKWSPRWLPPP</sequence>
<dbReference type="Proteomes" id="UP000004995">
    <property type="component" value="Unassembled WGS sequence"/>
</dbReference>
<proteinExistence type="predicted"/>